<evidence type="ECO:0000256" key="6">
    <source>
        <dbReference type="ARBA" id="ARBA00047481"/>
    </source>
</evidence>
<dbReference type="PANTHER" id="PTHR42885">
    <property type="entry name" value="HISTIDINOL-PHOSPHATE AMINOTRANSFERASE-RELATED"/>
    <property type="match status" value="1"/>
</dbReference>
<dbReference type="Gene3D" id="3.90.1150.10">
    <property type="entry name" value="Aspartate Aminotransferase, domain 1"/>
    <property type="match status" value="1"/>
</dbReference>
<dbReference type="InterPro" id="IPR015421">
    <property type="entry name" value="PyrdxlP-dep_Trfase_major"/>
</dbReference>
<keyword evidence="5" id="KW-0663">Pyridoxal phosphate</keyword>
<dbReference type="EMBL" id="CP077093">
    <property type="protein sequence ID" value="QXI28066.1"/>
    <property type="molecule type" value="Genomic_DNA"/>
</dbReference>
<comment type="similarity">
    <text evidence="7">Belongs to the class-I pyridoxal-phosphate-dependent aminotransferase family.</text>
</comment>
<dbReference type="PROSITE" id="PS00105">
    <property type="entry name" value="AA_TRANSFER_CLASS_1"/>
    <property type="match status" value="1"/>
</dbReference>
<dbReference type="Pfam" id="PF00155">
    <property type="entry name" value="Aminotran_1_2"/>
    <property type="match status" value="1"/>
</dbReference>
<evidence type="ECO:0000259" key="8">
    <source>
        <dbReference type="Pfam" id="PF00155"/>
    </source>
</evidence>
<keyword evidence="10" id="KW-1185">Reference proteome</keyword>
<dbReference type="EC" id="2.6.1.-" evidence="7"/>
<reference evidence="9 10" key="1">
    <citation type="journal article" date="2020" name="Microorganisms">
        <title>Reliable Identification of Environmental Pseudomonas Isolates Using the rpoD Gene.</title>
        <authorList>
            <consortium name="The Broad Institute Genome Sequencing Platform"/>
            <person name="Girard L."/>
            <person name="Lood C."/>
            <person name="Rokni-Zadeh H."/>
            <person name="van Noort V."/>
            <person name="Lavigne R."/>
            <person name="De Mot R."/>
        </authorList>
    </citation>
    <scope>NUCLEOTIDE SEQUENCE [LARGE SCALE GENOMIC DNA]</scope>
    <source>
        <strain evidence="9 10">RW8P3</strain>
    </source>
</reference>
<proteinExistence type="inferred from homology"/>
<dbReference type="Proteomes" id="UP000634530">
    <property type="component" value="Chromosome"/>
</dbReference>
<evidence type="ECO:0000313" key="9">
    <source>
        <dbReference type="EMBL" id="QXI28066.1"/>
    </source>
</evidence>
<dbReference type="SUPFAM" id="SSF53383">
    <property type="entry name" value="PLP-dependent transferases"/>
    <property type="match status" value="1"/>
</dbReference>
<protein>
    <recommendedName>
        <fullName evidence="7">Aminotransferase</fullName>
        <ecNumber evidence="7">2.6.1.-</ecNumber>
    </recommendedName>
</protein>
<evidence type="ECO:0000313" key="10">
    <source>
        <dbReference type="Proteomes" id="UP000634530"/>
    </source>
</evidence>
<comment type="cofactor">
    <cofactor evidence="1 7">
        <name>pyridoxal 5'-phosphate</name>
        <dbReference type="ChEBI" id="CHEBI:597326"/>
    </cofactor>
</comment>
<dbReference type="GO" id="GO:0030170">
    <property type="term" value="F:pyridoxal phosphate binding"/>
    <property type="evidence" value="ECO:0007669"/>
    <property type="project" value="InterPro"/>
</dbReference>
<comment type="catalytic activity">
    <reaction evidence="6">
        <text>L-histidinol phosphate + 2-oxoglutarate = 3-(imidazol-4-yl)-2-oxopropyl phosphate + L-glutamate</text>
        <dbReference type="Rhea" id="RHEA:23744"/>
        <dbReference type="ChEBI" id="CHEBI:16810"/>
        <dbReference type="ChEBI" id="CHEBI:29985"/>
        <dbReference type="ChEBI" id="CHEBI:57766"/>
        <dbReference type="ChEBI" id="CHEBI:57980"/>
        <dbReference type="EC" id="2.6.1.9"/>
    </reaction>
</comment>
<dbReference type="InterPro" id="IPR004839">
    <property type="entry name" value="Aminotransferase_I/II_large"/>
</dbReference>
<dbReference type="CDD" id="cd00609">
    <property type="entry name" value="AAT_like"/>
    <property type="match status" value="1"/>
</dbReference>
<dbReference type="AlphaFoldDB" id="A0A9E6PKV2"/>
<dbReference type="PANTHER" id="PTHR42885:SF2">
    <property type="entry name" value="HISTIDINOL-PHOSPHATE AMINOTRANSFERASE"/>
    <property type="match status" value="1"/>
</dbReference>
<evidence type="ECO:0000256" key="3">
    <source>
        <dbReference type="ARBA" id="ARBA00022576"/>
    </source>
</evidence>
<sequence>MPRIAEHLRGLENPNPFPGLVAFQKRTGYQVQYRLGGNECLDAPLTVLQEHYGEEFCRLARLYGDPGASALRESLGRVHGIDPEHICLDSGADAVIALCLRALCVPGDKVVCTAGTYPTFGYFARAAGCEVIEVDYQRTGHSLSVHLPGLLQEVVRTGARVVYLANPDNPSGSWWLPEVIDEFCRSLPDDCTLLLDEAYLDFCADLQADSGRPLPGCIRIRSLSKAYGLAGLRLGFALADEAFIELLGKVRIHYAVGGLAQHAAQLVLDDPQHGELIRTLNGLLRNSLGERLREVGYRVLPSGTNFVSLLLPSTRAAQHLQEHLLEHHIAVHRPAHPAVDNLIRVTVCEAVLEDELIALFERAIA</sequence>
<dbReference type="InterPro" id="IPR004838">
    <property type="entry name" value="NHTrfase_class1_PyrdxlP-BS"/>
</dbReference>
<evidence type="ECO:0000256" key="4">
    <source>
        <dbReference type="ARBA" id="ARBA00022679"/>
    </source>
</evidence>
<dbReference type="KEGG" id="pvw:HU752_030000"/>
<evidence type="ECO:0000256" key="7">
    <source>
        <dbReference type="RuleBase" id="RU000481"/>
    </source>
</evidence>
<dbReference type="InterPro" id="IPR015424">
    <property type="entry name" value="PyrdxlP-dep_Trfase"/>
</dbReference>
<evidence type="ECO:0000256" key="5">
    <source>
        <dbReference type="ARBA" id="ARBA00022898"/>
    </source>
</evidence>
<evidence type="ECO:0000256" key="2">
    <source>
        <dbReference type="ARBA" id="ARBA00005011"/>
    </source>
</evidence>
<dbReference type="InterPro" id="IPR015422">
    <property type="entry name" value="PyrdxlP-dep_Trfase_small"/>
</dbReference>
<reference evidence="9 10" key="2">
    <citation type="journal article" date="2021" name="Microorganisms">
        <title>The Ever-Expanding Pseudomonas Genus: Description of 43 New Species and Partition of the Pseudomonas putida Group.</title>
        <authorList>
            <person name="Girard L."/>
            <person name="Lood C."/>
            <person name="Hofte M."/>
            <person name="Vandamme P."/>
            <person name="Rokni-Zadeh H."/>
            <person name="van Noort V."/>
            <person name="Lavigne R."/>
            <person name="De Mot R."/>
        </authorList>
    </citation>
    <scope>NUCLEOTIDE SEQUENCE [LARGE SCALE GENOMIC DNA]</scope>
    <source>
        <strain evidence="9 10">RW8P3</strain>
    </source>
</reference>
<accession>A0A9E6PKV2</accession>
<dbReference type="RefSeq" id="WP_186684371.1">
    <property type="nucleotide sequence ID" value="NZ_CP077093.1"/>
</dbReference>
<keyword evidence="3 7" id="KW-0032">Aminotransferase</keyword>
<feature type="domain" description="Aminotransferase class I/classII large" evidence="8">
    <location>
        <begin position="35"/>
        <end position="350"/>
    </location>
</feature>
<gene>
    <name evidence="9" type="ORF">HU752_030000</name>
</gene>
<dbReference type="GO" id="GO:0004400">
    <property type="term" value="F:histidinol-phosphate transaminase activity"/>
    <property type="evidence" value="ECO:0007669"/>
    <property type="project" value="UniProtKB-EC"/>
</dbReference>
<comment type="pathway">
    <text evidence="2">Amino-acid biosynthesis; L-histidine biosynthesis; L-histidine from 5-phospho-alpha-D-ribose 1-diphosphate: step 7/9.</text>
</comment>
<name>A0A9E6PKV2_9PSED</name>
<evidence type="ECO:0000256" key="1">
    <source>
        <dbReference type="ARBA" id="ARBA00001933"/>
    </source>
</evidence>
<dbReference type="Gene3D" id="3.40.640.10">
    <property type="entry name" value="Type I PLP-dependent aspartate aminotransferase-like (Major domain)"/>
    <property type="match status" value="1"/>
</dbReference>
<keyword evidence="4 7" id="KW-0808">Transferase</keyword>
<organism evidence="9 10">
    <name type="scientific">Pseudomonas vanderleydeniana</name>
    <dbReference type="NCBI Taxonomy" id="2745495"/>
    <lineage>
        <taxon>Bacteria</taxon>
        <taxon>Pseudomonadati</taxon>
        <taxon>Pseudomonadota</taxon>
        <taxon>Gammaproteobacteria</taxon>
        <taxon>Pseudomonadales</taxon>
        <taxon>Pseudomonadaceae</taxon>
        <taxon>Pseudomonas</taxon>
    </lineage>
</organism>